<protein>
    <submittedName>
        <fullName evidence="1">Uncharacterized protein</fullName>
    </submittedName>
</protein>
<dbReference type="RefSeq" id="WP_104828532.1">
    <property type="nucleotide sequence ID" value="NZ_PJCH01000003.1"/>
</dbReference>
<keyword evidence="2" id="KW-1185">Reference proteome</keyword>
<comment type="caution">
    <text evidence="1">The sequence shown here is derived from an EMBL/GenBank/DDBJ whole genome shotgun (WGS) entry which is preliminary data.</text>
</comment>
<gene>
    <name evidence="1" type="ORF">CW354_02750</name>
</gene>
<evidence type="ECO:0000313" key="1">
    <source>
        <dbReference type="EMBL" id="PQA88895.1"/>
    </source>
</evidence>
<sequence>MIIFSALRGFIRYAAAPAFFLLAGVNYLIESAGGGHGGSGVHGGAPMDATGMSAETMSAAAPAVPGLLHNPILASMWLMYLLMGLAHLSPWIPGGRKPGPTPWE</sequence>
<dbReference type="Proteomes" id="UP000239504">
    <property type="component" value="Unassembled WGS sequence"/>
</dbReference>
<reference evidence="1 2" key="1">
    <citation type="submission" date="2017-12" db="EMBL/GenBank/DDBJ databases">
        <authorList>
            <person name="Hurst M.R.H."/>
        </authorList>
    </citation>
    <scope>NUCLEOTIDE SEQUENCE [LARGE SCALE GENOMIC DNA]</scope>
    <source>
        <strain evidence="1 2">SY-3-19</strain>
    </source>
</reference>
<accession>A0A2S7K8R1</accession>
<dbReference type="OrthoDB" id="7777996at2"/>
<dbReference type="AlphaFoldDB" id="A0A2S7K8R1"/>
<organism evidence="1 2">
    <name type="scientific">Hyphococcus luteus</name>
    <dbReference type="NCBI Taxonomy" id="2058213"/>
    <lineage>
        <taxon>Bacteria</taxon>
        <taxon>Pseudomonadati</taxon>
        <taxon>Pseudomonadota</taxon>
        <taxon>Alphaproteobacteria</taxon>
        <taxon>Parvularculales</taxon>
        <taxon>Parvularculaceae</taxon>
        <taxon>Hyphococcus</taxon>
    </lineage>
</organism>
<evidence type="ECO:0000313" key="2">
    <source>
        <dbReference type="Proteomes" id="UP000239504"/>
    </source>
</evidence>
<dbReference type="EMBL" id="PJCH01000003">
    <property type="protein sequence ID" value="PQA88895.1"/>
    <property type="molecule type" value="Genomic_DNA"/>
</dbReference>
<name>A0A2S7K8R1_9PROT</name>
<proteinExistence type="predicted"/>